<dbReference type="Proteomes" id="UP001469553">
    <property type="component" value="Unassembled WGS sequence"/>
</dbReference>
<organism evidence="1 2">
    <name type="scientific">Ameca splendens</name>
    <dbReference type="NCBI Taxonomy" id="208324"/>
    <lineage>
        <taxon>Eukaryota</taxon>
        <taxon>Metazoa</taxon>
        <taxon>Chordata</taxon>
        <taxon>Craniata</taxon>
        <taxon>Vertebrata</taxon>
        <taxon>Euteleostomi</taxon>
        <taxon>Actinopterygii</taxon>
        <taxon>Neopterygii</taxon>
        <taxon>Teleostei</taxon>
        <taxon>Neoteleostei</taxon>
        <taxon>Acanthomorphata</taxon>
        <taxon>Ovalentaria</taxon>
        <taxon>Atherinomorphae</taxon>
        <taxon>Cyprinodontiformes</taxon>
        <taxon>Goodeidae</taxon>
        <taxon>Ameca</taxon>
    </lineage>
</organism>
<keyword evidence="2" id="KW-1185">Reference proteome</keyword>
<name>A0ABV1A4H9_9TELE</name>
<sequence length="168" mass="19322">MNSRAAVTQTLPNTPRHHTHQYFIDSVSKAPMKPLFLLKNAFIGKCYNASPSAEPHSNSTIDEQFLQPHQAHSSDLSCNPCRTFYQAYIHVSEDQASQLQEETKEQSASDLWYNCRKIRLTARTAKKKFQFVPTQKMTHFYLSTCTPPFVVILKQTMVKKMKLELVIN</sequence>
<proteinExistence type="predicted"/>
<accession>A0ABV1A4H9</accession>
<gene>
    <name evidence="1" type="ORF">AMECASPLE_038870</name>
</gene>
<evidence type="ECO:0000313" key="2">
    <source>
        <dbReference type="Proteomes" id="UP001469553"/>
    </source>
</evidence>
<comment type="caution">
    <text evidence="1">The sequence shown here is derived from an EMBL/GenBank/DDBJ whole genome shotgun (WGS) entry which is preliminary data.</text>
</comment>
<dbReference type="EMBL" id="JAHRIP010082738">
    <property type="protein sequence ID" value="MEQ2313166.1"/>
    <property type="molecule type" value="Genomic_DNA"/>
</dbReference>
<protein>
    <submittedName>
        <fullName evidence="1">Uncharacterized protein</fullName>
    </submittedName>
</protein>
<evidence type="ECO:0000313" key="1">
    <source>
        <dbReference type="EMBL" id="MEQ2313166.1"/>
    </source>
</evidence>
<reference evidence="1 2" key="1">
    <citation type="submission" date="2021-06" db="EMBL/GenBank/DDBJ databases">
        <authorList>
            <person name="Palmer J.M."/>
        </authorList>
    </citation>
    <scope>NUCLEOTIDE SEQUENCE [LARGE SCALE GENOMIC DNA]</scope>
    <source>
        <strain evidence="1 2">AS_MEX2019</strain>
        <tissue evidence="1">Muscle</tissue>
    </source>
</reference>